<evidence type="ECO:0000256" key="8">
    <source>
        <dbReference type="ARBA" id="ARBA00023212"/>
    </source>
</evidence>
<dbReference type="GO" id="GO:0007017">
    <property type="term" value="P:microtubule-based process"/>
    <property type="evidence" value="ECO:0007669"/>
    <property type="project" value="InterPro"/>
</dbReference>
<dbReference type="InterPro" id="IPR037177">
    <property type="entry name" value="DLC_sf"/>
</dbReference>
<evidence type="ECO:0000256" key="10">
    <source>
        <dbReference type="RuleBase" id="RU365010"/>
    </source>
</evidence>
<keyword evidence="11" id="KW-1185">Reference proteome</keyword>
<keyword evidence="7" id="KW-0653">Protein transport</keyword>
<dbReference type="PANTHER" id="PTHR11886:SF35">
    <property type="entry name" value="DYNEIN LIGHT CHAIN"/>
    <property type="match status" value="1"/>
</dbReference>
<dbReference type="WBParaSite" id="TREG1_44950.1">
    <property type="protein sequence ID" value="TREG1_44950.1"/>
    <property type="gene ID" value="TREG1_44950"/>
</dbReference>
<dbReference type="FunFam" id="3.30.740.10:FF:000005">
    <property type="entry name" value="Dynein light chain"/>
    <property type="match status" value="1"/>
</dbReference>
<dbReference type="GO" id="GO:0051028">
    <property type="term" value="P:mRNA transport"/>
    <property type="evidence" value="ECO:0007669"/>
    <property type="project" value="UniProtKB-KW"/>
</dbReference>
<keyword evidence="6" id="KW-0509">mRNA transport</keyword>
<accession>A0AA85JSY0</accession>
<keyword evidence="8 10" id="KW-0206">Cytoskeleton</keyword>
<dbReference type="GO" id="GO:0005868">
    <property type="term" value="C:cytoplasmic dynein complex"/>
    <property type="evidence" value="ECO:0007669"/>
    <property type="project" value="TreeGrafter"/>
</dbReference>
<keyword evidence="5 10" id="KW-0493">Microtubule</keyword>
<dbReference type="GO" id="GO:0045505">
    <property type="term" value="F:dynein intermediate chain binding"/>
    <property type="evidence" value="ECO:0007669"/>
    <property type="project" value="TreeGrafter"/>
</dbReference>
<organism evidence="11 12">
    <name type="scientific">Trichobilharzia regenti</name>
    <name type="common">Nasal bird schistosome</name>
    <dbReference type="NCBI Taxonomy" id="157069"/>
    <lineage>
        <taxon>Eukaryota</taxon>
        <taxon>Metazoa</taxon>
        <taxon>Spiralia</taxon>
        <taxon>Lophotrochozoa</taxon>
        <taxon>Platyhelminthes</taxon>
        <taxon>Trematoda</taxon>
        <taxon>Digenea</taxon>
        <taxon>Strigeidida</taxon>
        <taxon>Schistosomatoidea</taxon>
        <taxon>Schistosomatidae</taxon>
        <taxon>Trichobilharzia</taxon>
    </lineage>
</organism>
<evidence type="ECO:0000313" key="11">
    <source>
        <dbReference type="Proteomes" id="UP000050795"/>
    </source>
</evidence>
<protein>
    <recommendedName>
        <fullName evidence="10">Dynein light chain</fullName>
    </recommendedName>
</protein>
<evidence type="ECO:0000256" key="1">
    <source>
        <dbReference type="ARBA" id="ARBA00004123"/>
    </source>
</evidence>
<keyword evidence="10" id="KW-0505">Motor protein</keyword>
<keyword evidence="4 10" id="KW-0963">Cytoplasm</keyword>
<dbReference type="GO" id="GO:0005874">
    <property type="term" value="C:microtubule"/>
    <property type="evidence" value="ECO:0007669"/>
    <property type="project" value="UniProtKB-KW"/>
</dbReference>
<dbReference type="AlphaFoldDB" id="A0AA85JSY0"/>
<comment type="similarity">
    <text evidence="10">Belongs to the dynein light chain family.</text>
</comment>
<dbReference type="SMART" id="SM01375">
    <property type="entry name" value="Dynein_light"/>
    <property type="match status" value="1"/>
</dbReference>
<comment type="subcellular location">
    <subcellularLocation>
        <location evidence="2 10">Cytoplasm</location>
        <location evidence="2 10">Cytoskeleton</location>
    </subcellularLocation>
    <subcellularLocation>
        <location evidence="1">Nucleus</location>
    </subcellularLocation>
</comment>
<dbReference type="Pfam" id="PF01221">
    <property type="entry name" value="Dynein_light"/>
    <property type="match status" value="1"/>
</dbReference>
<evidence type="ECO:0000313" key="12">
    <source>
        <dbReference type="WBParaSite" id="TREG1_44950.1"/>
    </source>
</evidence>
<dbReference type="InterPro" id="IPR001372">
    <property type="entry name" value="Dynein_light_chain_typ-1/2"/>
</dbReference>
<keyword evidence="9" id="KW-0539">Nucleus</keyword>
<proteinExistence type="inferred from homology"/>
<reference evidence="11" key="1">
    <citation type="submission" date="2022-06" db="EMBL/GenBank/DDBJ databases">
        <authorList>
            <person name="Berger JAMES D."/>
            <person name="Berger JAMES D."/>
        </authorList>
    </citation>
    <scope>NUCLEOTIDE SEQUENCE [LARGE SCALE GENOMIC DNA]</scope>
</reference>
<sequence length="113" mass="13208">MPMSTIVADIRRLAGEMNSDPLKSSEKKATVYHTDMSQQMQDEIINICLKFWKICQRSLDTTSFIKRTLDKKYGTAWHCIIGDEYNSCVTHDSQCFIDFKYEKKSFMVYKTSL</sequence>
<keyword evidence="10" id="KW-0243">Dynein</keyword>
<dbReference type="SUPFAM" id="SSF54648">
    <property type="entry name" value="DLC"/>
    <property type="match status" value="1"/>
</dbReference>
<keyword evidence="3" id="KW-0813">Transport</keyword>
<evidence type="ECO:0000256" key="5">
    <source>
        <dbReference type="ARBA" id="ARBA00022701"/>
    </source>
</evidence>
<reference evidence="12" key="2">
    <citation type="submission" date="2023-11" db="UniProtKB">
        <authorList>
            <consortium name="WormBaseParasite"/>
        </authorList>
    </citation>
    <scope>IDENTIFICATION</scope>
</reference>
<evidence type="ECO:0000256" key="6">
    <source>
        <dbReference type="ARBA" id="ARBA00022816"/>
    </source>
</evidence>
<evidence type="ECO:0000256" key="4">
    <source>
        <dbReference type="ARBA" id="ARBA00022490"/>
    </source>
</evidence>
<name>A0AA85JSY0_TRIRE</name>
<dbReference type="Gene3D" id="3.30.740.10">
    <property type="entry name" value="Protein Inhibitor Of Neuronal Nitric Oxide Synthase"/>
    <property type="match status" value="1"/>
</dbReference>
<evidence type="ECO:0000256" key="3">
    <source>
        <dbReference type="ARBA" id="ARBA00022448"/>
    </source>
</evidence>
<dbReference type="PANTHER" id="PTHR11886">
    <property type="entry name" value="DYNEIN LIGHT CHAIN"/>
    <property type="match status" value="1"/>
</dbReference>
<evidence type="ECO:0000256" key="7">
    <source>
        <dbReference type="ARBA" id="ARBA00022927"/>
    </source>
</evidence>
<evidence type="ECO:0000256" key="2">
    <source>
        <dbReference type="ARBA" id="ARBA00004245"/>
    </source>
</evidence>
<dbReference type="Proteomes" id="UP000050795">
    <property type="component" value="Unassembled WGS sequence"/>
</dbReference>
<dbReference type="GO" id="GO:0005634">
    <property type="term" value="C:nucleus"/>
    <property type="evidence" value="ECO:0007669"/>
    <property type="project" value="UniProtKB-SubCell"/>
</dbReference>
<evidence type="ECO:0000256" key="9">
    <source>
        <dbReference type="ARBA" id="ARBA00023242"/>
    </source>
</evidence>
<dbReference type="GO" id="GO:0015031">
    <property type="term" value="P:protein transport"/>
    <property type="evidence" value="ECO:0007669"/>
    <property type="project" value="UniProtKB-KW"/>
</dbReference>